<dbReference type="EMBL" id="KV019059">
    <property type="protein sequence ID" value="KZV16412.1"/>
    <property type="molecule type" value="Genomic_DNA"/>
</dbReference>
<organism evidence="1 2">
    <name type="scientific">Dorcoceras hygrometricum</name>
    <dbReference type="NCBI Taxonomy" id="472368"/>
    <lineage>
        <taxon>Eukaryota</taxon>
        <taxon>Viridiplantae</taxon>
        <taxon>Streptophyta</taxon>
        <taxon>Embryophyta</taxon>
        <taxon>Tracheophyta</taxon>
        <taxon>Spermatophyta</taxon>
        <taxon>Magnoliopsida</taxon>
        <taxon>eudicotyledons</taxon>
        <taxon>Gunneridae</taxon>
        <taxon>Pentapetalae</taxon>
        <taxon>asterids</taxon>
        <taxon>lamiids</taxon>
        <taxon>Lamiales</taxon>
        <taxon>Gesneriaceae</taxon>
        <taxon>Didymocarpoideae</taxon>
        <taxon>Trichosporeae</taxon>
        <taxon>Loxocarpinae</taxon>
        <taxon>Dorcoceras</taxon>
    </lineage>
</organism>
<evidence type="ECO:0000313" key="1">
    <source>
        <dbReference type="EMBL" id="KZV16412.1"/>
    </source>
</evidence>
<keyword evidence="2" id="KW-1185">Reference proteome</keyword>
<accession>A0A2Z7ABW7</accession>
<dbReference type="AlphaFoldDB" id="A0A2Z7ABW7"/>
<proteinExistence type="predicted"/>
<name>A0A2Z7ABW7_9LAMI</name>
<gene>
    <name evidence="1" type="ORF">F511_04552</name>
</gene>
<protein>
    <submittedName>
        <fullName evidence="1">tRNA-specific adenosine deaminase</fullName>
    </submittedName>
</protein>
<evidence type="ECO:0000313" key="2">
    <source>
        <dbReference type="Proteomes" id="UP000250235"/>
    </source>
</evidence>
<sequence length="186" mass="19832">MPNSKYWPKNNSGRPGQARKTLEFKNRLRISASKPNGRCAAASTRAARVMHALLAPVRNVCARGGGEQLAQVGRRVCACRPHVCSTHAARCACTFVQHVLTGGRPHARPIRAGGTVVCAQPCATCTHGYRPVGATPAGQCTQGVRDRCAMPAAPCVRDALGYPAMHAAICAQRRAAGNFFFLKNEI</sequence>
<dbReference type="Proteomes" id="UP000250235">
    <property type="component" value="Unassembled WGS sequence"/>
</dbReference>
<reference evidence="1 2" key="1">
    <citation type="journal article" date="2015" name="Proc. Natl. Acad. Sci. U.S.A.">
        <title>The resurrection genome of Boea hygrometrica: A blueprint for survival of dehydration.</title>
        <authorList>
            <person name="Xiao L."/>
            <person name="Yang G."/>
            <person name="Zhang L."/>
            <person name="Yang X."/>
            <person name="Zhao S."/>
            <person name="Ji Z."/>
            <person name="Zhou Q."/>
            <person name="Hu M."/>
            <person name="Wang Y."/>
            <person name="Chen M."/>
            <person name="Xu Y."/>
            <person name="Jin H."/>
            <person name="Xiao X."/>
            <person name="Hu G."/>
            <person name="Bao F."/>
            <person name="Hu Y."/>
            <person name="Wan P."/>
            <person name="Li L."/>
            <person name="Deng X."/>
            <person name="Kuang T."/>
            <person name="Xiang C."/>
            <person name="Zhu J.K."/>
            <person name="Oliver M.J."/>
            <person name="He Y."/>
        </authorList>
    </citation>
    <scope>NUCLEOTIDE SEQUENCE [LARGE SCALE GENOMIC DNA]</scope>
    <source>
        <strain evidence="2">cv. XS01</strain>
    </source>
</reference>